<reference evidence="17" key="1">
    <citation type="submission" date="2010-08" db="EMBL/GenBank/DDBJ databases">
        <title>Genome sequence of Parvularcula bermudensis HTCC2503.</title>
        <authorList>
            <person name="Kang D.-M."/>
            <person name="Oh H.-M."/>
            <person name="Cho J.-C."/>
        </authorList>
    </citation>
    <scope>NUCLEOTIDE SEQUENCE [LARGE SCALE GENOMIC DNA]</scope>
    <source>
        <strain evidence="17">ATCC BAA-594 / HTCC2503 / KCTC 12087</strain>
    </source>
</reference>
<evidence type="ECO:0000256" key="9">
    <source>
        <dbReference type="ARBA" id="ARBA00023136"/>
    </source>
</evidence>
<evidence type="ECO:0000256" key="11">
    <source>
        <dbReference type="PROSITE-ProRule" id="PRU01360"/>
    </source>
</evidence>
<sequence>MKRLLGAASGLALLGAASAAAQSQGDGDVIVVQGQKIEQSLDQVTSSVDVTTSEEILREPIVNLYDVVDRIPNVTSSFGGLGFAIRGIDQRGIAGNGATLTVYVDDSPLGNFTTFFGPLDSWDLGQVEVYRGPQSTNFGRNALAGAIYVRTQDPTYDWDVRVRAEAGNNGVAQGAVAVGGPIIEDKLAFRAAANYRESDGFIFNTFLNEEADAAELKTGRFKLLFEPTDRISIISTSSYTENFAGEDNVDPTNGVPGQPLDAGDVIREVDYDTPGLEGTETFIQSINATWRLSDRIELQSITTYQDTDYTRQEDFDNTSAPIAALDRTGVDEAWSEEFRAKYLGDRFEGVLGFYYFTNEDGFNDSFIVPATIVDPSLPATILVSRVSANSNETTNYAGFFDGEYEMTPSIDLLFGLRYDKEEQDSVATAITSIANPPLPAGFEFLEALLGEETSEVDASYEAWLPKGGVRWEAHPNATLSFVVQRAYRAGGAQILTLNGSIDRFEPEFLWNYELAARTNFLDGRIQWNTNVFYADWRDQQVNEPVPDFPTFFTTINAGESTLYGFETDMAVEVTPDLLVYGGLGYSHTEFDDFPNANYDPDLPDSESNQENFSGNRFPFAPRWSLNAGMDYRHPSGLFGGVDVNHQSKMYQDNENFDVNEFGERMLVNARLGYQFSENMQLSAYVKNALDEQYFTSLNVISPGDEFSRLGAERTYAVRLDFDF</sequence>
<dbReference type="STRING" id="314260.PB2503_13669"/>
<evidence type="ECO:0000313" key="17">
    <source>
        <dbReference type="Proteomes" id="UP000001302"/>
    </source>
</evidence>
<dbReference type="InterPro" id="IPR000531">
    <property type="entry name" value="Beta-barrel_TonB"/>
</dbReference>
<evidence type="ECO:0000259" key="14">
    <source>
        <dbReference type="Pfam" id="PF00593"/>
    </source>
</evidence>
<keyword evidence="7" id="KW-0406">Ion transport</keyword>
<comment type="subcellular location">
    <subcellularLocation>
        <location evidence="1 11">Cell outer membrane</location>
        <topology evidence="1 11">Multi-pass membrane protein</topology>
    </subcellularLocation>
</comment>
<evidence type="ECO:0000256" key="5">
    <source>
        <dbReference type="ARBA" id="ARBA00022692"/>
    </source>
</evidence>
<evidence type="ECO:0000256" key="12">
    <source>
        <dbReference type="RuleBase" id="RU003357"/>
    </source>
</evidence>
<dbReference type="InterPro" id="IPR036942">
    <property type="entry name" value="Beta-barrel_TonB_sf"/>
</dbReference>
<dbReference type="Proteomes" id="UP000001302">
    <property type="component" value="Chromosome"/>
</dbReference>
<feature type="domain" description="TonB-dependent receptor-like beta-barrel" evidence="14">
    <location>
        <begin position="248"/>
        <end position="687"/>
    </location>
</feature>
<dbReference type="CDD" id="cd01347">
    <property type="entry name" value="ligand_gated_channel"/>
    <property type="match status" value="1"/>
</dbReference>
<keyword evidence="10 11" id="KW-0998">Cell outer membrane</keyword>
<keyword evidence="13" id="KW-0732">Signal</keyword>
<keyword evidence="9 11" id="KW-0472">Membrane</keyword>
<keyword evidence="8 12" id="KW-0798">TonB box</keyword>
<dbReference type="SUPFAM" id="SSF56935">
    <property type="entry name" value="Porins"/>
    <property type="match status" value="1"/>
</dbReference>
<feature type="chain" id="PRO_5003140708" evidence="13">
    <location>
        <begin position="22"/>
        <end position="723"/>
    </location>
</feature>
<evidence type="ECO:0000256" key="13">
    <source>
        <dbReference type="SAM" id="SignalP"/>
    </source>
</evidence>
<dbReference type="eggNOG" id="COG4771">
    <property type="taxonomic scope" value="Bacteria"/>
</dbReference>
<feature type="domain" description="TonB-dependent receptor plug" evidence="15">
    <location>
        <begin position="42"/>
        <end position="146"/>
    </location>
</feature>
<protein>
    <submittedName>
        <fullName evidence="16">Outer membrane protein</fullName>
    </submittedName>
</protein>
<evidence type="ECO:0000256" key="1">
    <source>
        <dbReference type="ARBA" id="ARBA00004571"/>
    </source>
</evidence>
<evidence type="ECO:0000256" key="8">
    <source>
        <dbReference type="ARBA" id="ARBA00023077"/>
    </source>
</evidence>
<evidence type="ECO:0000256" key="10">
    <source>
        <dbReference type="ARBA" id="ARBA00023237"/>
    </source>
</evidence>
<dbReference type="GO" id="GO:0009279">
    <property type="term" value="C:cell outer membrane"/>
    <property type="evidence" value="ECO:0007669"/>
    <property type="project" value="UniProtKB-SubCell"/>
</dbReference>
<comment type="similarity">
    <text evidence="11 12">Belongs to the TonB-dependent receptor family.</text>
</comment>
<evidence type="ECO:0000256" key="4">
    <source>
        <dbReference type="ARBA" id="ARBA00022496"/>
    </source>
</evidence>
<dbReference type="Pfam" id="PF07715">
    <property type="entry name" value="Plug"/>
    <property type="match status" value="1"/>
</dbReference>
<dbReference type="PANTHER" id="PTHR32552">
    <property type="entry name" value="FERRICHROME IRON RECEPTOR-RELATED"/>
    <property type="match status" value="1"/>
</dbReference>
<dbReference type="OrthoDB" id="9760333at2"/>
<dbReference type="Gene3D" id="2.40.170.20">
    <property type="entry name" value="TonB-dependent receptor, beta-barrel domain"/>
    <property type="match status" value="1"/>
</dbReference>
<organism evidence="16 17">
    <name type="scientific">Parvularcula bermudensis (strain ATCC BAA-594 / HTCC2503 / KCTC 12087)</name>
    <dbReference type="NCBI Taxonomy" id="314260"/>
    <lineage>
        <taxon>Bacteria</taxon>
        <taxon>Pseudomonadati</taxon>
        <taxon>Pseudomonadota</taxon>
        <taxon>Alphaproteobacteria</taxon>
        <taxon>Parvularculales</taxon>
        <taxon>Parvularculaceae</taxon>
        <taxon>Parvularcula</taxon>
    </lineage>
</organism>
<accession>E0THH9</accession>
<dbReference type="AlphaFoldDB" id="E0THH9"/>
<feature type="signal peptide" evidence="13">
    <location>
        <begin position="1"/>
        <end position="21"/>
    </location>
</feature>
<reference evidence="16 17" key="2">
    <citation type="journal article" date="2011" name="J. Bacteriol.">
        <title>Complete genome sequence of strain HTCC2503T of Parvularcula bermudensis, the type species of the order "Parvularculales" in the class Alphaproteobacteria.</title>
        <authorList>
            <person name="Oh H.M."/>
            <person name="Kang I."/>
            <person name="Vergin K.L."/>
            <person name="Kang D."/>
            <person name="Rhee K.H."/>
            <person name="Giovannoni S.J."/>
            <person name="Cho J.C."/>
        </authorList>
    </citation>
    <scope>NUCLEOTIDE SEQUENCE [LARGE SCALE GENOMIC DNA]</scope>
    <source>
        <strain evidence="17">ATCC BAA-594 / HTCC2503 / KCTC 12087</strain>
    </source>
</reference>
<dbReference type="InterPro" id="IPR039426">
    <property type="entry name" value="TonB-dep_rcpt-like"/>
</dbReference>
<dbReference type="KEGG" id="pbr:PB2503_13669"/>
<evidence type="ECO:0000256" key="7">
    <source>
        <dbReference type="ARBA" id="ARBA00023065"/>
    </source>
</evidence>
<keyword evidence="2 11" id="KW-0813">Transport</keyword>
<dbReference type="RefSeq" id="WP_013301745.1">
    <property type="nucleotide sequence ID" value="NC_014414.1"/>
</dbReference>
<name>E0THH9_PARBH</name>
<evidence type="ECO:0000259" key="15">
    <source>
        <dbReference type="Pfam" id="PF07715"/>
    </source>
</evidence>
<dbReference type="InterPro" id="IPR012910">
    <property type="entry name" value="Plug_dom"/>
</dbReference>
<dbReference type="PROSITE" id="PS52016">
    <property type="entry name" value="TONB_DEPENDENT_REC_3"/>
    <property type="match status" value="1"/>
</dbReference>
<dbReference type="HOGENOM" id="CLU_008287_15_2_5"/>
<evidence type="ECO:0000313" key="16">
    <source>
        <dbReference type="EMBL" id="ADM10771.1"/>
    </source>
</evidence>
<keyword evidence="4" id="KW-0410">Iron transport</keyword>
<dbReference type="Pfam" id="PF00593">
    <property type="entry name" value="TonB_dep_Rec_b-barrel"/>
    <property type="match status" value="1"/>
</dbReference>
<dbReference type="PANTHER" id="PTHR32552:SF81">
    <property type="entry name" value="TONB-DEPENDENT OUTER MEMBRANE RECEPTOR"/>
    <property type="match status" value="1"/>
</dbReference>
<keyword evidence="17" id="KW-1185">Reference proteome</keyword>
<gene>
    <name evidence="16" type="ordered locus">PB2503_13669</name>
</gene>
<evidence type="ECO:0000256" key="6">
    <source>
        <dbReference type="ARBA" id="ARBA00023004"/>
    </source>
</evidence>
<evidence type="ECO:0000256" key="3">
    <source>
        <dbReference type="ARBA" id="ARBA00022452"/>
    </source>
</evidence>
<evidence type="ECO:0000256" key="2">
    <source>
        <dbReference type="ARBA" id="ARBA00022448"/>
    </source>
</evidence>
<keyword evidence="6" id="KW-0408">Iron</keyword>
<proteinExistence type="inferred from homology"/>
<dbReference type="EMBL" id="CP002156">
    <property type="protein sequence ID" value="ADM10771.1"/>
    <property type="molecule type" value="Genomic_DNA"/>
</dbReference>
<dbReference type="GO" id="GO:0006826">
    <property type="term" value="P:iron ion transport"/>
    <property type="evidence" value="ECO:0007669"/>
    <property type="project" value="UniProtKB-KW"/>
</dbReference>
<keyword evidence="5 11" id="KW-0812">Transmembrane</keyword>
<keyword evidence="3 11" id="KW-1134">Transmembrane beta strand</keyword>